<feature type="domain" description="Tyrosinase copper-binding" evidence="7">
    <location>
        <begin position="253"/>
        <end position="264"/>
    </location>
</feature>
<dbReference type="GO" id="GO:0046872">
    <property type="term" value="F:metal ion binding"/>
    <property type="evidence" value="ECO:0007669"/>
    <property type="project" value="UniProtKB-KW"/>
</dbReference>
<evidence type="ECO:0000313" key="10">
    <source>
        <dbReference type="Proteomes" id="UP000320857"/>
    </source>
</evidence>
<dbReference type="PANTHER" id="PTHR11474">
    <property type="entry name" value="TYROSINASE FAMILY MEMBER"/>
    <property type="match status" value="1"/>
</dbReference>
<evidence type="ECO:0000256" key="3">
    <source>
        <dbReference type="ARBA" id="ARBA00022723"/>
    </source>
</evidence>
<feature type="domain" description="Tyrosinase copper-binding" evidence="6">
    <location>
        <begin position="77"/>
        <end position="94"/>
    </location>
</feature>
<evidence type="ECO:0000313" key="9">
    <source>
        <dbReference type="EMBL" id="MQS01907.1"/>
    </source>
</evidence>
<keyword evidence="10" id="KW-1185">Reference proteome</keyword>
<evidence type="ECO:0000313" key="11">
    <source>
        <dbReference type="Proteomes" id="UP000517765"/>
    </source>
</evidence>
<evidence type="ECO:0000259" key="6">
    <source>
        <dbReference type="PROSITE" id="PS00497"/>
    </source>
</evidence>
<evidence type="ECO:0000256" key="4">
    <source>
        <dbReference type="ARBA" id="ARBA00023002"/>
    </source>
</evidence>
<evidence type="ECO:0000313" key="8">
    <source>
        <dbReference type="EMBL" id="MBB1260249.1"/>
    </source>
</evidence>
<dbReference type="InterPro" id="IPR050316">
    <property type="entry name" value="Tyrosinase/Hemocyanin"/>
</dbReference>
<comment type="similarity">
    <text evidence="2">Belongs to the tyrosinase family.</text>
</comment>
<comment type="cofactor">
    <cofactor evidence="1">
        <name>Cu(2+)</name>
        <dbReference type="ChEBI" id="CHEBI:29036"/>
    </cofactor>
</comment>
<name>A0A5P0YQK5_9ACTN</name>
<organism evidence="9 10">
    <name type="scientific">Streptomyces alkaliterrae</name>
    <dbReference type="NCBI Taxonomy" id="2213162"/>
    <lineage>
        <taxon>Bacteria</taxon>
        <taxon>Bacillati</taxon>
        <taxon>Actinomycetota</taxon>
        <taxon>Actinomycetes</taxon>
        <taxon>Kitasatosporales</taxon>
        <taxon>Streptomycetaceae</taxon>
        <taxon>Streptomyces</taxon>
    </lineage>
</organism>
<dbReference type="Gene3D" id="1.10.1280.10">
    <property type="entry name" value="Di-copper center containing domain from catechol oxidase"/>
    <property type="match status" value="1"/>
</dbReference>
<dbReference type="PANTHER" id="PTHR11474:SF126">
    <property type="entry name" value="TYROSINASE-LIKE PROTEIN TYR-1-RELATED"/>
    <property type="match status" value="1"/>
</dbReference>
<dbReference type="RefSeq" id="WP_143647376.1">
    <property type="nucleotide sequence ID" value="NZ_JABJXA010000087.1"/>
</dbReference>
<reference evidence="8" key="3">
    <citation type="journal article" name="Syst. Appl. Microbiol.">
        <title>Streptomyces alkaliterrae sp. nov., isolated from an alkaline soil, and emended descriptions of Streptomyces alkaliphilus, Streptomyces calidiresistens and Streptomyces durbertensis.</title>
        <authorList>
            <person name="Swiecimska M."/>
            <person name="Golinska P."/>
            <person name="Nouioui I."/>
            <person name="Wypij M."/>
            <person name="Rai M."/>
            <person name="Sangal V."/>
            <person name="Goodfellow M."/>
        </authorList>
    </citation>
    <scope>NUCLEOTIDE SEQUENCE</scope>
    <source>
        <strain evidence="8">OF8</strain>
    </source>
</reference>
<accession>A0A5P0YQK5</accession>
<evidence type="ECO:0000256" key="5">
    <source>
        <dbReference type="ARBA" id="ARBA00023008"/>
    </source>
</evidence>
<evidence type="ECO:0000256" key="1">
    <source>
        <dbReference type="ARBA" id="ARBA00001973"/>
    </source>
</evidence>
<protein>
    <submittedName>
        <fullName evidence="9">Tyrosinase family protein</fullName>
    </submittedName>
</protein>
<evidence type="ECO:0000259" key="7">
    <source>
        <dbReference type="PROSITE" id="PS00498"/>
    </source>
</evidence>
<reference evidence="9 10" key="1">
    <citation type="submission" date="2019-10" db="EMBL/GenBank/DDBJ databases">
        <title>Streptomyces sp. nov., a novel actinobacterium isolated from alkaline environment.</title>
        <authorList>
            <person name="Golinska P."/>
        </authorList>
    </citation>
    <scope>NUCLEOTIDE SEQUENCE [LARGE SCALE GENOMIC DNA]</scope>
    <source>
        <strain evidence="9 10">OF1</strain>
    </source>
</reference>
<dbReference type="AlphaFoldDB" id="A0A5P0YQK5"/>
<reference evidence="11" key="2">
    <citation type="submission" date="2020-05" db="EMBL/GenBank/DDBJ databases">
        <title>Classification of alakaliphilic streptomycetes isolated from an alkaline soil next to Lonar Crater, India and a proposal for the recognition of Streptomyces alkaliterrae sp. nov.</title>
        <authorList>
            <person name="Golinska P."/>
        </authorList>
    </citation>
    <scope>NUCLEOTIDE SEQUENCE [LARGE SCALE GENOMIC DNA]</scope>
    <source>
        <strain evidence="11">OF8</strain>
    </source>
</reference>
<comment type="caution">
    <text evidence="9">The sequence shown here is derived from an EMBL/GenBank/DDBJ whole genome shotgun (WGS) entry which is preliminary data.</text>
</comment>
<dbReference type="PROSITE" id="PS00498">
    <property type="entry name" value="TYROSINASE_2"/>
    <property type="match status" value="1"/>
</dbReference>
<dbReference type="Proteomes" id="UP000517765">
    <property type="component" value="Unassembled WGS sequence"/>
</dbReference>
<dbReference type="InterPro" id="IPR008922">
    <property type="entry name" value="Di-copper_centre_dom_sf"/>
</dbReference>
<dbReference type="Proteomes" id="UP000320857">
    <property type="component" value="Unassembled WGS sequence"/>
</dbReference>
<dbReference type="InterPro" id="IPR002227">
    <property type="entry name" value="Tyrosinase_Cu-bd"/>
</dbReference>
<keyword evidence="4" id="KW-0560">Oxidoreductase</keyword>
<evidence type="ECO:0000256" key="2">
    <source>
        <dbReference type="ARBA" id="ARBA00009928"/>
    </source>
</evidence>
<dbReference type="PRINTS" id="PR00092">
    <property type="entry name" value="TYROSINASE"/>
</dbReference>
<dbReference type="PROSITE" id="PS00497">
    <property type="entry name" value="TYROSINASE_1"/>
    <property type="match status" value="1"/>
</dbReference>
<dbReference type="EMBL" id="VJYK02000062">
    <property type="protein sequence ID" value="MQS01907.1"/>
    <property type="molecule type" value="Genomic_DNA"/>
</dbReference>
<proteinExistence type="inferred from homology"/>
<dbReference type="GO" id="GO:0016491">
    <property type="term" value="F:oxidoreductase activity"/>
    <property type="evidence" value="ECO:0007669"/>
    <property type="project" value="UniProtKB-KW"/>
</dbReference>
<sequence length="323" mass="35975">MTAVRHNVLTDAGARDAYARGVLLLKREVSGFTTDQFGIPGASRPVRTYDLFVIWHCLAMRTAIPPGGEWWVRNAAHSGPVFLPWHRLMLAVLEFQLQRVLDDEEFGIPYWDWSVDGSLPAPGDAPLWRPECMGGQGDPVADGPFAFDDQDPGTFRVLLETDMFVNLRQTDRGLRRAFGREAATLPNAVDVGEAFNTAPPLGDPTLARYDSRPWLAGSPGFRSRLEGYSGPGLHNQVHRWVGADMTLASSPNDPVFYLHHANVDRLWEAWMNRNGRVYLPSANEPETMLGGRIDDALMSPFGLRARPRDLLDLSALHTYDTVP</sequence>
<gene>
    <name evidence="9" type="ORF">FNX44_008480</name>
    <name evidence="8" type="ORF">H3147_15610</name>
</gene>
<keyword evidence="3" id="KW-0479">Metal-binding</keyword>
<dbReference type="EMBL" id="JABJXA010000087">
    <property type="protein sequence ID" value="MBB1260249.1"/>
    <property type="molecule type" value="Genomic_DNA"/>
</dbReference>
<dbReference type="OrthoDB" id="2874181at2"/>
<dbReference type="SUPFAM" id="SSF48056">
    <property type="entry name" value="Di-copper centre-containing domain"/>
    <property type="match status" value="1"/>
</dbReference>
<dbReference type="Pfam" id="PF00264">
    <property type="entry name" value="Tyrosinase"/>
    <property type="match status" value="1"/>
</dbReference>
<keyword evidence="5" id="KW-0186">Copper</keyword>